<keyword evidence="3" id="KW-1185">Reference proteome</keyword>
<dbReference type="Proteomes" id="UP001160148">
    <property type="component" value="Unassembled WGS sequence"/>
</dbReference>
<comment type="caution">
    <text evidence="2">The sequence shown here is derived from an EMBL/GenBank/DDBJ whole genome shotgun (WGS) entry which is preliminary data.</text>
</comment>
<dbReference type="AlphaFoldDB" id="A0AAV0W427"/>
<protein>
    <recommendedName>
        <fullName evidence="1">Endonuclease/exonuclease/phosphatase domain-containing protein</fullName>
    </recommendedName>
</protein>
<organism evidence="2 3">
    <name type="scientific">Macrosiphum euphorbiae</name>
    <name type="common">potato aphid</name>
    <dbReference type="NCBI Taxonomy" id="13131"/>
    <lineage>
        <taxon>Eukaryota</taxon>
        <taxon>Metazoa</taxon>
        <taxon>Ecdysozoa</taxon>
        <taxon>Arthropoda</taxon>
        <taxon>Hexapoda</taxon>
        <taxon>Insecta</taxon>
        <taxon>Pterygota</taxon>
        <taxon>Neoptera</taxon>
        <taxon>Paraneoptera</taxon>
        <taxon>Hemiptera</taxon>
        <taxon>Sternorrhyncha</taxon>
        <taxon>Aphidomorpha</taxon>
        <taxon>Aphidoidea</taxon>
        <taxon>Aphididae</taxon>
        <taxon>Macrosiphini</taxon>
        <taxon>Macrosiphum</taxon>
    </lineage>
</organism>
<feature type="domain" description="Endonuclease/exonuclease/phosphatase" evidence="1">
    <location>
        <begin position="24"/>
        <end position="142"/>
    </location>
</feature>
<gene>
    <name evidence="2" type="ORF">MEUPH1_LOCUS6947</name>
</gene>
<evidence type="ECO:0000259" key="1">
    <source>
        <dbReference type="Pfam" id="PF14529"/>
    </source>
</evidence>
<dbReference type="SUPFAM" id="SSF56219">
    <property type="entry name" value="DNase I-like"/>
    <property type="match status" value="1"/>
</dbReference>
<dbReference type="CDD" id="cd09077">
    <property type="entry name" value="R1-I-EN"/>
    <property type="match status" value="1"/>
</dbReference>
<name>A0AAV0W427_9HEMI</name>
<dbReference type="InterPro" id="IPR005135">
    <property type="entry name" value="Endo/exonuclease/phosphatase"/>
</dbReference>
<evidence type="ECO:0000313" key="3">
    <source>
        <dbReference type="Proteomes" id="UP001160148"/>
    </source>
</evidence>
<dbReference type="Pfam" id="PF14529">
    <property type="entry name" value="Exo_endo_phos_2"/>
    <property type="match status" value="1"/>
</dbReference>
<dbReference type="PANTHER" id="PTHR19446">
    <property type="entry name" value="REVERSE TRANSCRIPTASES"/>
    <property type="match status" value="1"/>
</dbReference>
<reference evidence="2 3" key="1">
    <citation type="submission" date="2023-01" db="EMBL/GenBank/DDBJ databases">
        <authorList>
            <person name="Whitehead M."/>
        </authorList>
    </citation>
    <scope>NUCLEOTIDE SEQUENCE [LARGE SCALE GENOMIC DNA]</scope>
</reference>
<dbReference type="InterPro" id="IPR036691">
    <property type="entry name" value="Endo/exonu/phosph_ase_sf"/>
</dbReference>
<dbReference type="EMBL" id="CARXXK010000001">
    <property type="protein sequence ID" value="CAI6350497.1"/>
    <property type="molecule type" value="Genomic_DNA"/>
</dbReference>
<accession>A0AAV0W427</accession>
<evidence type="ECO:0000313" key="2">
    <source>
        <dbReference type="EMBL" id="CAI6350497.1"/>
    </source>
</evidence>
<dbReference type="GO" id="GO:0003824">
    <property type="term" value="F:catalytic activity"/>
    <property type="evidence" value="ECO:0007669"/>
    <property type="project" value="InterPro"/>
</dbReference>
<proteinExistence type="predicted"/>
<dbReference type="Gene3D" id="3.60.10.10">
    <property type="entry name" value="Endonuclease/exonuclease/phosphatase"/>
    <property type="match status" value="1"/>
</dbReference>
<sequence length="472" mass="53342">MGNLLVDRIAPHLQGFRWIVANQIRLYSCYCSPNVALTEFEDFLERLEASIRESDLPAVVVGDFNSKSGTWGSPIEDARGHRLADLMASLYLIACNQGGSPTFVRGNSGTHIDVTFAASVLIHKVCDWTVLEEESLSLHRYITFSIRQEQGNQGGQQTGKRWSWKRFDLSKLRTFVSSVEFEDSANAAAATHRLKSIVEEAFNKSMPKGNYKGGKKPAYWWTTEIDELRRKCHSTRRHIKRGRLRGEPYANGVENIEYREARRELKHAINKSKKNCWSNLCKQVDTDPWGLPYKLVTKKLIGRKPIPGINLPGRLESIVDTMFPNIAAVEWPVAADKYVFLEVTEAEIIGQAKKVPIGKAPGPDGVPDLVIKRIAEIRPDILCKTFNLCLGDGIFPAVWKEAALVLLPKGNRPLDQPSSYRPICLLNTAGKFFERIIKGRIEAHLEDQGGLRDRQLFKEVSKKVQRRDCIQF</sequence>